<dbReference type="GO" id="GO:0042597">
    <property type="term" value="C:periplasmic space"/>
    <property type="evidence" value="ECO:0007669"/>
    <property type="project" value="UniProtKB-SubCell"/>
</dbReference>
<keyword evidence="8" id="KW-0969">Cilium</keyword>
<organism evidence="8 9">
    <name type="scientific">Metapseudomonas otitidis</name>
    <dbReference type="NCBI Taxonomy" id="319939"/>
    <lineage>
        <taxon>Bacteria</taxon>
        <taxon>Pseudomonadati</taxon>
        <taxon>Pseudomonadota</taxon>
        <taxon>Gammaproteobacteria</taxon>
        <taxon>Pseudomonadales</taxon>
        <taxon>Pseudomonadaceae</taxon>
        <taxon>Metapseudomonas</taxon>
    </lineage>
</organism>
<dbReference type="AlphaFoldDB" id="A0A6S5RM03"/>
<dbReference type="Pfam" id="PF13144">
    <property type="entry name" value="ChapFlgA"/>
    <property type="match status" value="1"/>
</dbReference>
<comment type="subcellular location">
    <subcellularLocation>
        <location evidence="1">Periplasm</location>
    </subcellularLocation>
</comment>
<dbReference type="InterPro" id="IPR039246">
    <property type="entry name" value="Flagellar_FlgA"/>
</dbReference>
<keyword evidence="4" id="KW-0732">Signal</keyword>
<evidence type="ECO:0000256" key="3">
    <source>
        <dbReference type="ARBA" id="ARBA00014754"/>
    </source>
</evidence>
<evidence type="ECO:0000256" key="1">
    <source>
        <dbReference type="ARBA" id="ARBA00004418"/>
    </source>
</evidence>
<evidence type="ECO:0000256" key="6">
    <source>
        <dbReference type="ARBA" id="ARBA00025643"/>
    </source>
</evidence>
<keyword evidence="5" id="KW-0574">Periplasm</keyword>
<dbReference type="Gene3D" id="3.90.1210.10">
    <property type="entry name" value="Antifreeze-like/N-acetylneuraminic acid synthase C-terminal domain"/>
    <property type="match status" value="1"/>
</dbReference>
<comment type="function">
    <text evidence="6">Involved in the assembly process of the P-ring formation. It may associate with FlgF on the rod constituting a structure essential for the P-ring assembly or may act as a modulator protein for the P-ring assembly.</text>
</comment>
<dbReference type="InterPro" id="IPR017585">
    <property type="entry name" value="SAF_FlgA"/>
</dbReference>
<proteinExistence type="inferred from homology"/>
<comment type="similarity">
    <text evidence="2">Belongs to the FlgA family.</text>
</comment>
<dbReference type="PANTHER" id="PTHR36307">
    <property type="entry name" value="FLAGELLA BASAL BODY P-RING FORMATION PROTEIN FLGA"/>
    <property type="match status" value="1"/>
</dbReference>
<dbReference type="NCBIfam" id="TIGR03170">
    <property type="entry name" value="flgA_cterm"/>
    <property type="match status" value="1"/>
</dbReference>
<gene>
    <name evidence="8" type="primary">flgA</name>
    <name evidence="8" type="ORF">WP8S17C03_19310</name>
</gene>
<dbReference type="CDD" id="cd11614">
    <property type="entry name" value="SAF_CpaB_FlgA_like"/>
    <property type="match status" value="1"/>
</dbReference>
<dbReference type="Gene3D" id="2.30.30.760">
    <property type="match status" value="1"/>
</dbReference>
<evidence type="ECO:0000259" key="7">
    <source>
        <dbReference type="SMART" id="SM00858"/>
    </source>
</evidence>
<evidence type="ECO:0000256" key="5">
    <source>
        <dbReference type="ARBA" id="ARBA00022764"/>
    </source>
</evidence>
<protein>
    <recommendedName>
        <fullName evidence="3">Flagella basal body P-ring formation protein FlgA</fullName>
    </recommendedName>
</protein>
<dbReference type="EMBL" id="AP022213">
    <property type="protein sequence ID" value="BBT15882.1"/>
    <property type="molecule type" value="Genomic_DNA"/>
</dbReference>
<dbReference type="Proteomes" id="UP000515591">
    <property type="component" value="Chromosome"/>
</dbReference>
<evidence type="ECO:0000313" key="9">
    <source>
        <dbReference type="Proteomes" id="UP000515591"/>
    </source>
</evidence>
<accession>A0A6S5RM03</accession>
<name>A0A6S5RM03_9GAMM</name>
<dbReference type="Pfam" id="PF17656">
    <property type="entry name" value="ChapFlgA_N"/>
    <property type="match status" value="1"/>
</dbReference>
<evidence type="ECO:0000313" key="8">
    <source>
        <dbReference type="EMBL" id="BBT15882.1"/>
    </source>
</evidence>
<dbReference type="GO" id="GO:0044780">
    <property type="term" value="P:bacterial-type flagellum assembly"/>
    <property type="evidence" value="ECO:0007669"/>
    <property type="project" value="InterPro"/>
</dbReference>
<evidence type="ECO:0000256" key="2">
    <source>
        <dbReference type="ARBA" id="ARBA00010474"/>
    </source>
</evidence>
<feature type="domain" description="SAF" evidence="7">
    <location>
        <begin position="128"/>
        <end position="190"/>
    </location>
</feature>
<keyword evidence="8" id="KW-0966">Cell projection</keyword>
<sequence length="253" mass="27980">MNPITTLFRHLIAHRRHRSWAFLPVLFCLSHNGAQAEGLTPPEVLIGSTEGFLEFKVEEYLQNSGIEGRYEIQVSRLDPRLRLATCDRDLTVSLESPAQPVGRVTVKVRCEGSTPWSVFVPAQVRLFRNVIVAARPMRKGEELSSRDYNLVERDVGLLSQGYLTAPSQAEGYKLTRPVLVDQILTPTHVEMAEVVRKGDQVVISAGNSTIQVKMPGEALSAGAVGEQIRVRNLNSKRVVKARVTGPGQVEVSM</sequence>
<evidence type="ECO:0000256" key="4">
    <source>
        <dbReference type="ARBA" id="ARBA00022729"/>
    </source>
</evidence>
<dbReference type="SMART" id="SM00858">
    <property type="entry name" value="SAF"/>
    <property type="match status" value="1"/>
</dbReference>
<keyword evidence="8" id="KW-0282">Flagellum</keyword>
<dbReference type="InterPro" id="IPR041231">
    <property type="entry name" value="FlgA_N"/>
</dbReference>
<reference evidence="8 9" key="1">
    <citation type="submission" date="2019-12" db="EMBL/GenBank/DDBJ databases">
        <title>complete genome sequences of Pseudomonas otitidis str. WP8-S17-CRE-03 isolated from wastewater treatment plant effluent.</title>
        <authorList>
            <person name="Sekizuka T."/>
            <person name="Itokawa K."/>
            <person name="Yatsu K."/>
            <person name="Inamine Y."/>
            <person name="Kuroda M."/>
        </authorList>
    </citation>
    <scope>NUCLEOTIDE SEQUENCE [LARGE SCALE GENOMIC DNA]</scope>
    <source>
        <strain evidence="8 9">WP8-S17-CRE-03</strain>
    </source>
</reference>
<dbReference type="PANTHER" id="PTHR36307:SF1">
    <property type="entry name" value="FLAGELLA BASAL BODY P-RING FORMATION PROTEIN FLGA"/>
    <property type="match status" value="1"/>
</dbReference>
<dbReference type="RefSeq" id="WP_182852902.1">
    <property type="nucleotide sequence ID" value="NZ_AP022213.1"/>
</dbReference>
<dbReference type="InterPro" id="IPR013974">
    <property type="entry name" value="SAF"/>
</dbReference>